<dbReference type="EMBL" id="KQ779356">
    <property type="protein sequence ID" value="OAD51982.1"/>
    <property type="molecule type" value="Genomic_DNA"/>
</dbReference>
<organism evidence="1 2">
    <name type="scientific">Eufriesea mexicana</name>
    <dbReference type="NCBI Taxonomy" id="516756"/>
    <lineage>
        <taxon>Eukaryota</taxon>
        <taxon>Metazoa</taxon>
        <taxon>Ecdysozoa</taxon>
        <taxon>Arthropoda</taxon>
        <taxon>Hexapoda</taxon>
        <taxon>Insecta</taxon>
        <taxon>Pterygota</taxon>
        <taxon>Neoptera</taxon>
        <taxon>Endopterygota</taxon>
        <taxon>Hymenoptera</taxon>
        <taxon>Apocrita</taxon>
        <taxon>Aculeata</taxon>
        <taxon>Apoidea</taxon>
        <taxon>Anthophila</taxon>
        <taxon>Apidae</taxon>
        <taxon>Eufriesea</taxon>
    </lineage>
</organism>
<proteinExistence type="predicted"/>
<name>A0A310S4A6_9HYME</name>
<reference evidence="1 2" key="1">
    <citation type="submission" date="2015-07" db="EMBL/GenBank/DDBJ databases">
        <title>The genome of Eufriesea mexicana.</title>
        <authorList>
            <person name="Pan H."/>
            <person name="Kapheim K."/>
        </authorList>
    </citation>
    <scope>NUCLEOTIDE SEQUENCE [LARGE SCALE GENOMIC DNA]</scope>
    <source>
        <strain evidence="1">0111107269</strain>
        <tissue evidence="1">Whole body</tissue>
    </source>
</reference>
<accession>A0A310S4A6</accession>
<evidence type="ECO:0000313" key="1">
    <source>
        <dbReference type="EMBL" id="OAD51982.1"/>
    </source>
</evidence>
<dbReference type="Proteomes" id="UP000250275">
    <property type="component" value="Unassembled WGS sequence"/>
</dbReference>
<evidence type="ECO:0000313" key="2">
    <source>
        <dbReference type="Proteomes" id="UP000250275"/>
    </source>
</evidence>
<dbReference type="AlphaFoldDB" id="A0A310S4A6"/>
<sequence length="85" mass="9946">MTKEDYRAHHKKHLVRCVVVLKGVVKILQTDDKEIGRVEFVIFLNRYYDVDVEYFPQTMCTVDAISGFARKACQPSPRWSIDRSP</sequence>
<protein>
    <submittedName>
        <fullName evidence="1">Uncharacterized protein</fullName>
    </submittedName>
</protein>
<gene>
    <name evidence="1" type="ORF">WN48_03534</name>
</gene>
<keyword evidence="2" id="KW-1185">Reference proteome</keyword>